<dbReference type="EMBL" id="KZ613866">
    <property type="protein sequence ID" value="PMD54141.1"/>
    <property type="molecule type" value="Genomic_DNA"/>
</dbReference>
<proteinExistence type="predicted"/>
<reference evidence="2 3" key="1">
    <citation type="submission" date="2016-04" db="EMBL/GenBank/DDBJ databases">
        <title>A degradative enzymes factory behind the ericoid mycorrhizal symbiosis.</title>
        <authorList>
            <consortium name="DOE Joint Genome Institute"/>
            <person name="Martino E."/>
            <person name="Morin E."/>
            <person name="Grelet G."/>
            <person name="Kuo A."/>
            <person name="Kohler A."/>
            <person name="Daghino S."/>
            <person name="Barry K."/>
            <person name="Choi C."/>
            <person name="Cichocki N."/>
            <person name="Clum A."/>
            <person name="Copeland A."/>
            <person name="Hainaut M."/>
            <person name="Haridas S."/>
            <person name="Labutti K."/>
            <person name="Lindquist E."/>
            <person name="Lipzen A."/>
            <person name="Khouja H.-R."/>
            <person name="Murat C."/>
            <person name="Ohm R."/>
            <person name="Olson A."/>
            <person name="Spatafora J."/>
            <person name="Veneault-Fourrey C."/>
            <person name="Henrissat B."/>
            <person name="Grigoriev I."/>
            <person name="Martin F."/>
            <person name="Perotto S."/>
        </authorList>
    </citation>
    <scope>NUCLEOTIDE SEQUENCE [LARGE SCALE GENOMIC DNA]</scope>
    <source>
        <strain evidence="2 3">E</strain>
    </source>
</reference>
<feature type="compositionally biased region" description="Basic and acidic residues" evidence="1">
    <location>
        <begin position="30"/>
        <end position="44"/>
    </location>
</feature>
<dbReference type="OrthoDB" id="3556437at2759"/>
<protein>
    <submittedName>
        <fullName evidence="2">Uncharacterized protein</fullName>
    </submittedName>
</protein>
<keyword evidence="3" id="KW-1185">Reference proteome</keyword>
<dbReference type="AlphaFoldDB" id="A0A2J6STP7"/>
<dbReference type="InParanoid" id="A0A2J6STP7"/>
<feature type="region of interest" description="Disordered" evidence="1">
    <location>
        <begin position="29"/>
        <end position="94"/>
    </location>
</feature>
<dbReference type="GeneID" id="36589432"/>
<dbReference type="Proteomes" id="UP000235371">
    <property type="component" value="Unassembled WGS sequence"/>
</dbReference>
<evidence type="ECO:0000256" key="1">
    <source>
        <dbReference type="SAM" id="MobiDB-lite"/>
    </source>
</evidence>
<evidence type="ECO:0000313" key="3">
    <source>
        <dbReference type="Proteomes" id="UP000235371"/>
    </source>
</evidence>
<sequence>MQLDDQPESERFFEPELVSALQKRLCQNMRSEKGDISEKEKTEEAGGASGVSDEADESRSAPKKARDKRGTSDATPNERKKRARIGLVEKGRSK</sequence>
<accession>A0A2J6STP7</accession>
<name>A0A2J6STP7_9HELO</name>
<evidence type="ECO:0000313" key="2">
    <source>
        <dbReference type="EMBL" id="PMD54141.1"/>
    </source>
</evidence>
<dbReference type="RefSeq" id="XP_024731045.1">
    <property type="nucleotide sequence ID" value="XM_024881355.1"/>
</dbReference>
<organism evidence="2 3">
    <name type="scientific">Hyaloscypha bicolor E</name>
    <dbReference type="NCBI Taxonomy" id="1095630"/>
    <lineage>
        <taxon>Eukaryota</taxon>
        <taxon>Fungi</taxon>
        <taxon>Dikarya</taxon>
        <taxon>Ascomycota</taxon>
        <taxon>Pezizomycotina</taxon>
        <taxon>Leotiomycetes</taxon>
        <taxon>Helotiales</taxon>
        <taxon>Hyaloscyphaceae</taxon>
        <taxon>Hyaloscypha</taxon>
        <taxon>Hyaloscypha bicolor</taxon>
    </lineage>
</organism>
<gene>
    <name evidence="2" type="ORF">K444DRAFT_618594</name>
</gene>